<name>A0A9P0H3N3_NEZVI</name>
<keyword evidence="2" id="KW-1185">Reference proteome</keyword>
<accession>A0A9P0H3N3</accession>
<gene>
    <name evidence="1" type="ORF">NEZAVI_LOCUS3722</name>
</gene>
<protein>
    <submittedName>
        <fullName evidence="1">Uncharacterized protein</fullName>
    </submittedName>
</protein>
<evidence type="ECO:0000313" key="1">
    <source>
        <dbReference type="EMBL" id="CAH1392985.1"/>
    </source>
</evidence>
<dbReference type="AlphaFoldDB" id="A0A9P0H3N3"/>
<organism evidence="1 2">
    <name type="scientific">Nezara viridula</name>
    <name type="common">Southern green stink bug</name>
    <name type="synonym">Cimex viridulus</name>
    <dbReference type="NCBI Taxonomy" id="85310"/>
    <lineage>
        <taxon>Eukaryota</taxon>
        <taxon>Metazoa</taxon>
        <taxon>Ecdysozoa</taxon>
        <taxon>Arthropoda</taxon>
        <taxon>Hexapoda</taxon>
        <taxon>Insecta</taxon>
        <taxon>Pterygota</taxon>
        <taxon>Neoptera</taxon>
        <taxon>Paraneoptera</taxon>
        <taxon>Hemiptera</taxon>
        <taxon>Heteroptera</taxon>
        <taxon>Panheteroptera</taxon>
        <taxon>Pentatomomorpha</taxon>
        <taxon>Pentatomoidea</taxon>
        <taxon>Pentatomidae</taxon>
        <taxon>Pentatominae</taxon>
        <taxon>Nezara</taxon>
    </lineage>
</organism>
<dbReference type="Proteomes" id="UP001152798">
    <property type="component" value="Chromosome 2"/>
</dbReference>
<reference evidence="1" key="1">
    <citation type="submission" date="2022-01" db="EMBL/GenBank/DDBJ databases">
        <authorList>
            <person name="King R."/>
        </authorList>
    </citation>
    <scope>NUCLEOTIDE SEQUENCE</scope>
</reference>
<evidence type="ECO:0000313" key="2">
    <source>
        <dbReference type="Proteomes" id="UP001152798"/>
    </source>
</evidence>
<sequence length="23" mass="2718">MKRKVDCRKVIEYIVQGKHTTNA</sequence>
<proteinExistence type="predicted"/>
<dbReference type="EMBL" id="OV725078">
    <property type="protein sequence ID" value="CAH1392985.1"/>
    <property type="molecule type" value="Genomic_DNA"/>
</dbReference>